<dbReference type="Pfam" id="PF00335">
    <property type="entry name" value="Tetraspanin"/>
    <property type="match status" value="1"/>
</dbReference>
<feature type="region of interest" description="Disordered" evidence="5">
    <location>
        <begin position="291"/>
        <end position="310"/>
    </location>
</feature>
<keyword evidence="4 6" id="KW-0472">Membrane</keyword>
<keyword evidence="2 6" id="KW-0812">Transmembrane</keyword>
<evidence type="ECO:0000256" key="2">
    <source>
        <dbReference type="ARBA" id="ARBA00022692"/>
    </source>
</evidence>
<accession>A0A210PEU4</accession>
<evidence type="ECO:0000256" key="3">
    <source>
        <dbReference type="ARBA" id="ARBA00022989"/>
    </source>
</evidence>
<feature type="transmembrane region" description="Helical" evidence="6">
    <location>
        <begin position="87"/>
        <end position="110"/>
    </location>
</feature>
<keyword evidence="3 6" id="KW-1133">Transmembrane helix</keyword>
<dbReference type="Proteomes" id="UP000242188">
    <property type="component" value="Unassembled WGS sequence"/>
</dbReference>
<protein>
    <submittedName>
        <fullName evidence="7">Uncharacterized protein</fullName>
    </submittedName>
</protein>
<sequence length="310" mass="33624">MATCLTISGDISRVILIIINASGLAFALFLIAFASNLRVNPDNSFGTDYESTEKALLVSVVSKHPPDNDTSAISQWHLKDADVFNTFFLAMWLGGGLLLIVSVVGLIMAAKKSSGGLLVHGGFLFILLICEIALYGMLSNSTVAGNLKDSVPLKSSIQGSMYTGFKDYGGIYGTDANSIGWSVIMLKYDCCGVYGWTQYETLTENTQRPIKLAGTFICCELDNLKLYLNGSCWAGGVHTSDKNDCYDAIVEAILSSTVVQLIPLIYIAQIVMILCAILIILDNKYTVTKVEPEDDNYPEKPNALNPRKGN</sequence>
<dbReference type="OrthoDB" id="6129682at2759"/>
<proteinExistence type="predicted"/>
<feature type="transmembrane region" description="Helical" evidence="6">
    <location>
        <begin position="117"/>
        <end position="138"/>
    </location>
</feature>
<evidence type="ECO:0000313" key="8">
    <source>
        <dbReference type="Proteomes" id="UP000242188"/>
    </source>
</evidence>
<name>A0A210PEU4_MIZYE</name>
<feature type="transmembrane region" description="Helical" evidence="6">
    <location>
        <begin position="12"/>
        <end position="34"/>
    </location>
</feature>
<reference evidence="7 8" key="1">
    <citation type="journal article" date="2017" name="Nat. Ecol. Evol.">
        <title>Scallop genome provides insights into evolution of bilaterian karyotype and development.</title>
        <authorList>
            <person name="Wang S."/>
            <person name="Zhang J."/>
            <person name="Jiao W."/>
            <person name="Li J."/>
            <person name="Xun X."/>
            <person name="Sun Y."/>
            <person name="Guo X."/>
            <person name="Huan P."/>
            <person name="Dong B."/>
            <person name="Zhang L."/>
            <person name="Hu X."/>
            <person name="Sun X."/>
            <person name="Wang J."/>
            <person name="Zhao C."/>
            <person name="Wang Y."/>
            <person name="Wang D."/>
            <person name="Huang X."/>
            <person name="Wang R."/>
            <person name="Lv J."/>
            <person name="Li Y."/>
            <person name="Zhang Z."/>
            <person name="Liu B."/>
            <person name="Lu W."/>
            <person name="Hui Y."/>
            <person name="Liang J."/>
            <person name="Zhou Z."/>
            <person name="Hou R."/>
            <person name="Li X."/>
            <person name="Liu Y."/>
            <person name="Li H."/>
            <person name="Ning X."/>
            <person name="Lin Y."/>
            <person name="Zhao L."/>
            <person name="Xing Q."/>
            <person name="Dou J."/>
            <person name="Li Y."/>
            <person name="Mao J."/>
            <person name="Guo H."/>
            <person name="Dou H."/>
            <person name="Li T."/>
            <person name="Mu C."/>
            <person name="Jiang W."/>
            <person name="Fu Q."/>
            <person name="Fu X."/>
            <person name="Miao Y."/>
            <person name="Liu J."/>
            <person name="Yu Q."/>
            <person name="Li R."/>
            <person name="Liao H."/>
            <person name="Li X."/>
            <person name="Kong Y."/>
            <person name="Jiang Z."/>
            <person name="Chourrout D."/>
            <person name="Li R."/>
            <person name="Bao Z."/>
        </authorList>
    </citation>
    <scope>NUCLEOTIDE SEQUENCE [LARGE SCALE GENOMIC DNA]</scope>
    <source>
        <strain evidence="7 8">PY_sf001</strain>
    </source>
</reference>
<comment type="subcellular location">
    <subcellularLocation>
        <location evidence="1">Membrane</location>
        <topology evidence="1">Multi-pass membrane protein</topology>
    </subcellularLocation>
</comment>
<organism evidence="7 8">
    <name type="scientific">Mizuhopecten yessoensis</name>
    <name type="common">Japanese scallop</name>
    <name type="synonym">Patinopecten yessoensis</name>
    <dbReference type="NCBI Taxonomy" id="6573"/>
    <lineage>
        <taxon>Eukaryota</taxon>
        <taxon>Metazoa</taxon>
        <taxon>Spiralia</taxon>
        <taxon>Lophotrochozoa</taxon>
        <taxon>Mollusca</taxon>
        <taxon>Bivalvia</taxon>
        <taxon>Autobranchia</taxon>
        <taxon>Pteriomorphia</taxon>
        <taxon>Pectinida</taxon>
        <taxon>Pectinoidea</taxon>
        <taxon>Pectinidae</taxon>
        <taxon>Mizuhopecten</taxon>
    </lineage>
</organism>
<evidence type="ECO:0000313" key="7">
    <source>
        <dbReference type="EMBL" id="OWF35005.1"/>
    </source>
</evidence>
<evidence type="ECO:0000256" key="6">
    <source>
        <dbReference type="SAM" id="Phobius"/>
    </source>
</evidence>
<dbReference type="InterPro" id="IPR018499">
    <property type="entry name" value="Tetraspanin/Peripherin"/>
</dbReference>
<evidence type="ECO:0000256" key="5">
    <source>
        <dbReference type="SAM" id="MobiDB-lite"/>
    </source>
</evidence>
<dbReference type="EMBL" id="NEDP02076744">
    <property type="protein sequence ID" value="OWF35005.1"/>
    <property type="molecule type" value="Genomic_DNA"/>
</dbReference>
<keyword evidence="8" id="KW-1185">Reference proteome</keyword>
<gene>
    <name evidence="7" type="ORF">KP79_PYT22208</name>
</gene>
<evidence type="ECO:0000256" key="4">
    <source>
        <dbReference type="ARBA" id="ARBA00023136"/>
    </source>
</evidence>
<comment type="caution">
    <text evidence="7">The sequence shown here is derived from an EMBL/GenBank/DDBJ whole genome shotgun (WGS) entry which is preliminary data.</text>
</comment>
<dbReference type="GO" id="GO:0016020">
    <property type="term" value="C:membrane"/>
    <property type="evidence" value="ECO:0007669"/>
    <property type="project" value="UniProtKB-SubCell"/>
</dbReference>
<evidence type="ECO:0000256" key="1">
    <source>
        <dbReference type="ARBA" id="ARBA00004141"/>
    </source>
</evidence>
<dbReference type="AlphaFoldDB" id="A0A210PEU4"/>
<feature type="transmembrane region" description="Helical" evidence="6">
    <location>
        <begin position="261"/>
        <end position="281"/>
    </location>
</feature>